<accession>A0A7S0WSB5</accession>
<feature type="compositionally biased region" description="Low complexity" evidence="1">
    <location>
        <begin position="95"/>
        <end position="108"/>
    </location>
</feature>
<evidence type="ECO:0000313" key="2">
    <source>
        <dbReference type="EMBL" id="CAD8681397.1"/>
    </source>
</evidence>
<sequence>MFATHLHKLADVLAQARSEHGLQLMCMQLREVDKALNGGRVQLEPTRKLGPGVETRSLAFDQMLAGGLEPRVVDAMRRMYAQVRAAREQREQREQLQWGQEPQQQWQPATRPSTGSSLGKQGASSAQGSVQAAPSPARGEVVAARPKAKRAPRGNKTQGTPAADLQAEPPSLAAAGAAQAPQAPDCGHAPGPKRGGRKKAPAAPDAAAPASSTQPGDATPPAKRGRGRPKKGAAP</sequence>
<protein>
    <submittedName>
        <fullName evidence="2">Uncharacterized protein</fullName>
    </submittedName>
</protein>
<gene>
    <name evidence="2" type="ORF">CLEI1391_LOCUS10113</name>
</gene>
<organism evidence="2">
    <name type="scientific">Chlamydomonas leiostraca</name>
    <dbReference type="NCBI Taxonomy" id="1034604"/>
    <lineage>
        <taxon>Eukaryota</taxon>
        <taxon>Viridiplantae</taxon>
        <taxon>Chlorophyta</taxon>
        <taxon>core chlorophytes</taxon>
        <taxon>Chlorophyceae</taxon>
        <taxon>CS clade</taxon>
        <taxon>Chlamydomonadales</taxon>
        <taxon>Chlamydomonadaceae</taxon>
        <taxon>Chlamydomonas</taxon>
    </lineage>
</organism>
<name>A0A7S0WSB5_9CHLO</name>
<feature type="compositionally biased region" description="Low complexity" evidence="1">
    <location>
        <begin position="201"/>
        <end position="210"/>
    </location>
</feature>
<feature type="compositionally biased region" description="Basic residues" evidence="1">
    <location>
        <begin position="223"/>
        <end position="235"/>
    </location>
</feature>
<feature type="region of interest" description="Disordered" evidence="1">
    <location>
        <begin position="91"/>
        <end position="235"/>
    </location>
</feature>
<dbReference type="AlphaFoldDB" id="A0A7S0WSB5"/>
<evidence type="ECO:0000256" key="1">
    <source>
        <dbReference type="SAM" id="MobiDB-lite"/>
    </source>
</evidence>
<proteinExistence type="predicted"/>
<reference evidence="2" key="1">
    <citation type="submission" date="2021-01" db="EMBL/GenBank/DDBJ databases">
        <authorList>
            <person name="Corre E."/>
            <person name="Pelletier E."/>
            <person name="Niang G."/>
            <person name="Scheremetjew M."/>
            <person name="Finn R."/>
            <person name="Kale V."/>
            <person name="Holt S."/>
            <person name="Cochrane G."/>
            <person name="Meng A."/>
            <person name="Brown T."/>
            <person name="Cohen L."/>
        </authorList>
    </citation>
    <scope>NUCLEOTIDE SEQUENCE</scope>
    <source>
        <strain evidence="2">SAG 11-49</strain>
    </source>
</reference>
<dbReference type="EMBL" id="HBFB01018016">
    <property type="protein sequence ID" value="CAD8681397.1"/>
    <property type="molecule type" value="Transcribed_RNA"/>
</dbReference>
<feature type="compositionally biased region" description="Low complexity" evidence="1">
    <location>
        <begin position="166"/>
        <end position="184"/>
    </location>
</feature>
<dbReference type="Gene3D" id="3.40.50.300">
    <property type="entry name" value="P-loop containing nucleotide triphosphate hydrolases"/>
    <property type="match status" value="1"/>
</dbReference>
<feature type="compositionally biased region" description="Low complexity" evidence="1">
    <location>
        <begin position="115"/>
        <end position="135"/>
    </location>
</feature>
<dbReference type="InterPro" id="IPR027417">
    <property type="entry name" value="P-loop_NTPase"/>
</dbReference>